<gene>
    <name evidence="2" type="ORF">HOLleu_14371</name>
</gene>
<protein>
    <submittedName>
        <fullName evidence="2">Uncharacterized protein</fullName>
    </submittedName>
</protein>
<keyword evidence="1" id="KW-0175">Coiled coil</keyword>
<sequence length="150" mass="17387">MSEESSEWEQATGRYLHRFKVRKTTEDINLSSGFPWHLKKGQQKKKISPQEEASFEEVESEKGSACKSRTGPCPHKCKMQVTLVEVQHRNDYLRRKVKMLQEKVKGKDKEIKKLKRLLRSSEGIKEIESDEDSSDSSSFCSETIEVIYAM</sequence>
<evidence type="ECO:0000256" key="1">
    <source>
        <dbReference type="SAM" id="Coils"/>
    </source>
</evidence>
<keyword evidence="3" id="KW-1185">Reference proteome</keyword>
<dbReference type="Proteomes" id="UP001152320">
    <property type="component" value="Chromosome 6"/>
</dbReference>
<organism evidence="2 3">
    <name type="scientific">Holothuria leucospilota</name>
    <name type="common">Black long sea cucumber</name>
    <name type="synonym">Mertensiothuria leucospilota</name>
    <dbReference type="NCBI Taxonomy" id="206669"/>
    <lineage>
        <taxon>Eukaryota</taxon>
        <taxon>Metazoa</taxon>
        <taxon>Echinodermata</taxon>
        <taxon>Eleutherozoa</taxon>
        <taxon>Echinozoa</taxon>
        <taxon>Holothuroidea</taxon>
        <taxon>Aspidochirotacea</taxon>
        <taxon>Aspidochirotida</taxon>
        <taxon>Holothuriidae</taxon>
        <taxon>Holothuria</taxon>
    </lineage>
</organism>
<proteinExistence type="predicted"/>
<dbReference type="EMBL" id="JAIZAY010000006">
    <property type="protein sequence ID" value="KAJ8040153.1"/>
    <property type="molecule type" value="Genomic_DNA"/>
</dbReference>
<dbReference type="AlphaFoldDB" id="A0A9Q1HC99"/>
<evidence type="ECO:0000313" key="3">
    <source>
        <dbReference type="Proteomes" id="UP001152320"/>
    </source>
</evidence>
<evidence type="ECO:0000313" key="2">
    <source>
        <dbReference type="EMBL" id="KAJ8040153.1"/>
    </source>
</evidence>
<feature type="coiled-coil region" evidence="1">
    <location>
        <begin position="83"/>
        <end position="117"/>
    </location>
</feature>
<name>A0A9Q1HC99_HOLLE</name>
<comment type="caution">
    <text evidence="2">The sequence shown here is derived from an EMBL/GenBank/DDBJ whole genome shotgun (WGS) entry which is preliminary data.</text>
</comment>
<accession>A0A9Q1HC99</accession>
<reference evidence="2" key="1">
    <citation type="submission" date="2021-10" db="EMBL/GenBank/DDBJ databases">
        <title>Tropical sea cucumber genome reveals ecological adaptation and Cuvierian tubules defense mechanism.</title>
        <authorList>
            <person name="Chen T."/>
        </authorList>
    </citation>
    <scope>NUCLEOTIDE SEQUENCE</scope>
    <source>
        <strain evidence="2">Nanhai2018</strain>
        <tissue evidence="2">Muscle</tissue>
    </source>
</reference>